<evidence type="ECO:0000256" key="6">
    <source>
        <dbReference type="SAM" id="SignalP"/>
    </source>
</evidence>
<evidence type="ECO:0000313" key="8">
    <source>
        <dbReference type="Proteomes" id="UP001152759"/>
    </source>
</evidence>
<organism evidence="7 8">
    <name type="scientific">Bemisia tabaci</name>
    <name type="common">Sweetpotato whitefly</name>
    <name type="synonym">Aleurodes tabaci</name>
    <dbReference type="NCBI Taxonomy" id="7038"/>
    <lineage>
        <taxon>Eukaryota</taxon>
        <taxon>Metazoa</taxon>
        <taxon>Ecdysozoa</taxon>
        <taxon>Arthropoda</taxon>
        <taxon>Hexapoda</taxon>
        <taxon>Insecta</taxon>
        <taxon>Pterygota</taxon>
        <taxon>Neoptera</taxon>
        <taxon>Paraneoptera</taxon>
        <taxon>Hemiptera</taxon>
        <taxon>Sternorrhyncha</taxon>
        <taxon>Aleyrodoidea</taxon>
        <taxon>Aleyrodidae</taxon>
        <taxon>Aleyrodinae</taxon>
        <taxon>Bemisia</taxon>
    </lineage>
</organism>
<reference evidence="7" key="1">
    <citation type="submission" date="2021-12" db="EMBL/GenBank/DDBJ databases">
        <authorList>
            <person name="King R."/>
        </authorList>
    </citation>
    <scope>NUCLEOTIDE SEQUENCE</scope>
</reference>
<dbReference type="Proteomes" id="UP001152759">
    <property type="component" value="Chromosome 7"/>
</dbReference>
<dbReference type="EC" id="3.2.1.28" evidence="3 5"/>
<keyword evidence="5" id="KW-0326">Glycosidase</keyword>
<keyword evidence="6" id="KW-0732">Signal</keyword>
<evidence type="ECO:0000313" key="7">
    <source>
        <dbReference type="EMBL" id="CAH0393318.1"/>
    </source>
</evidence>
<dbReference type="SUPFAM" id="SSF48208">
    <property type="entry name" value="Six-hairpin glycosidases"/>
    <property type="match status" value="1"/>
</dbReference>
<dbReference type="InterPro" id="IPR012341">
    <property type="entry name" value="6hp_glycosidase-like_sf"/>
</dbReference>
<dbReference type="InterPro" id="IPR001661">
    <property type="entry name" value="Glyco_hydro_37"/>
</dbReference>
<protein>
    <recommendedName>
        <fullName evidence="4 5">Trehalase</fullName>
        <ecNumber evidence="3 5">3.2.1.28</ecNumber>
    </recommendedName>
    <alternativeName>
        <fullName evidence="5">Alpha-trehalose glucohydrolase</fullName>
    </alternativeName>
</protein>
<dbReference type="Gene3D" id="1.50.10.10">
    <property type="match status" value="1"/>
</dbReference>
<feature type="signal peptide" evidence="6">
    <location>
        <begin position="1"/>
        <end position="23"/>
    </location>
</feature>
<evidence type="ECO:0000256" key="4">
    <source>
        <dbReference type="ARBA" id="ARBA00019905"/>
    </source>
</evidence>
<dbReference type="GO" id="GO:0004555">
    <property type="term" value="F:alpha,alpha-trehalase activity"/>
    <property type="evidence" value="ECO:0007669"/>
    <property type="project" value="UniProtKB-EC"/>
</dbReference>
<comment type="similarity">
    <text evidence="2 5">Belongs to the glycosyl hydrolase 37 family.</text>
</comment>
<sequence>MVSMFQWMVSFALSILCTCCAEAAEFMYPKDFQSHLAEMVYAVCTRNAIANGQNYEVADYETNYPPSCNRPIFCESDLLHDVALSEIDKDLSTPFLRRKLRYPPDVILDRYQALKESYGGRPMSRPELLQFVNETTEEAHELIEWVPDEYKEETALMRRIKSPEYQQFQRKLQEIWKLLLRKVSPDVAVNEDRYSIIYIPNGFTIAGGHFNELYYWDTFWIINGLLLSEMPATVKGIIENFLSLVVRFKFIPNGTRVYYLNRSQPPLLIPMMSSYLHFTNDFYFVRANLQILTGEFEWWMENRSVQFTKGDKTHVMFRYDARSRGPRPESYKNDWEIGHRIKSKTGQDRFYSDIKSAAESGWDFSTRWFYNKYDNHKATLADIHTRDKVPVDLNAILERNARLLSEWWYRSGDVYKGKHYKLVAERLLESIHEVFWREDLGSWFDWQLNAHKHDEAFYGSNFAPLWTQSYFMPKEFVAEKTIQYLKYAKVLCDNGTPRYIGTPTSLTESGQQWDFPNSWAPLQMFLIQGLDLTGVLKAQQLAEKLAQNWVYTNYRGLVTSGFMYEKYDSTKVGLTGGGGEYAPQTGFGWTNGAITILMNRYGDILSPKRSETC</sequence>
<dbReference type="PANTHER" id="PTHR23403">
    <property type="entry name" value="TREHALASE"/>
    <property type="match status" value="1"/>
</dbReference>
<comment type="catalytic activity">
    <reaction evidence="1 5">
        <text>alpha,alpha-trehalose + H2O = alpha-D-glucose + beta-D-glucose</text>
        <dbReference type="Rhea" id="RHEA:32675"/>
        <dbReference type="ChEBI" id="CHEBI:15377"/>
        <dbReference type="ChEBI" id="CHEBI:15903"/>
        <dbReference type="ChEBI" id="CHEBI:16551"/>
        <dbReference type="ChEBI" id="CHEBI:17925"/>
        <dbReference type="EC" id="3.2.1.28"/>
    </reaction>
</comment>
<dbReference type="InterPro" id="IPR008928">
    <property type="entry name" value="6-hairpin_glycosidase_sf"/>
</dbReference>
<gene>
    <name evidence="7" type="ORF">BEMITA_LOCUS11738</name>
</gene>
<evidence type="ECO:0000256" key="1">
    <source>
        <dbReference type="ARBA" id="ARBA00001576"/>
    </source>
</evidence>
<keyword evidence="8" id="KW-1185">Reference proteome</keyword>
<accession>A0A9P0AKL5</accession>
<dbReference type="Pfam" id="PF01204">
    <property type="entry name" value="Trehalase"/>
    <property type="match status" value="1"/>
</dbReference>
<keyword evidence="5" id="KW-0378">Hydrolase</keyword>
<evidence type="ECO:0000256" key="3">
    <source>
        <dbReference type="ARBA" id="ARBA00012757"/>
    </source>
</evidence>
<dbReference type="GO" id="GO:0005993">
    <property type="term" value="P:trehalose catabolic process"/>
    <property type="evidence" value="ECO:0007669"/>
    <property type="project" value="TreeGrafter"/>
</dbReference>
<dbReference type="PRINTS" id="PR00744">
    <property type="entry name" value="GLHYDRLASE37"/>
</dbReference>
<evidence type="ECO:0000256" key="5">
    <source>
        <dbReference type="RuleBase" id="RU361180"/>
    </source>
</evidence>
<evidence type="ECO:0000256" key="2">
    <source>
        <dbReference type="ARBA" id="ARBA00005615"/>
    </source>
</evidence>
<feature type="chain" id="PRO_5040436639" description="Trehalase" evidence="6">
    <location>
        <begin position="24"/>
        <end position="613"/>
    </location>
</feature>
<proteinExistence type="inferred from homology"/>
<dbReference type="EMBL" id="OU963868">
    <property type="protein sequence ID" value="CAH0393318.1"/>
    <property type="molecule type" value="Genomic_DNA"/>
</dbReference>
<name>A0A9P0AKL5_BEMTA</name>
<dbReference type="PANTHER" id="PTHR23403:SF1">
    <property type="entry name" value="TREHALASE"/>
    <property type="match status" value="1"/>
</dbReference>
<dbReference type="AlphaFoldDB" id="A0A9P0AKL5"/>